<proteinExistence type="inferred from homology"/>
<dbReference type="Proteomes" id="UP001063166">
    <property type="component" value="Unassembled WGS sequence"/>
</dbReference>
<keyword evidence="9" id="KW-0539">Nucleus</keyword>
<dbReference type="GO" id="GO:0001164">
    <property type="term" value="F:RNA polymerase I core promoter sequence-specific DNA binding"/>
    <property type="evidence" value="ECO:0007669"/>
    <property type="project" value="InterPro"/>
</dbReference>
<evidence type="ECO:0000256" key="6">
    <source>
        <dbReference type="ARBA" id="ARBA00023015"/>
    </source>
</evidence>
<protein>
    <submittedName>
        <fullName evidence="13">Uncharacterized protein</fullName>
    </submittedName>
</protein>
<evidence type="ECO:0000313" key="13">
    <source>
        <dbReference type="EMBL" id="GLB33896.1"/>
    </source>
</evidence>
<sequence length="615" mass="68336">MKVILGNRGVCSGVAKALGIRWPRAAAAPRVDRGNGTRNRPAGLSRAVRDTSFSSRGQDYRNETTEADDLGPHALRKRTLKSQRKKGAVSKANPQLYHGARGRYHYFECLQLMLRKQIATLVDLWGLPQEFEVVCRDIWAVHLELLLDPPTAEPDRYTQEVGDEGVGKGVEGSGNAEGKDDGVGDEKQSDENSDEGENTTSDGEEDPELAALLRANSDLEESSSEDEPFDHDKDKPLKGKHKSRPRGAGRRRGRHVYESPASTIAVLIVACWTMRIPTLCRDFTELTESYKLPYLDPVARQLLPGSMVVHLTKQNIQALSPYHAPSAQALHGLASRLSRKMYTSYGIVTPEANAGPILWRVISQGLGGTPMLYRLTKRLGQILSLPLTLHHTLAPGLKKRKSYDPERHIYDNVAPEVSLIAAAIVVLKMVYGLDGRTRRPRDPADVACGLARVDEFLATLGRLKEEDERMTRSGLFDSRTDVCTGDLGPEMMDEYLAFSERVLIGGKNGDAVLERFFPVSRRESHGDKTETKAARPLRATLAEDEESFEGLRPGEGYRIYRAGDVEGTMAEEYGAVVGRAARWSGVGEAYLCGVVETYERRLVRWWERERRSRDG</sequence>
<dbReference type="Pfam" id="PF20644">
    <property type="entry name" value="Rrn7_cyclin_N"/>
    <property type="match status" value="1"/>
</dbReference>
<name>A0A9P3UJZ2_LYOSH</name>
<evidence type="ECO:0000256" key="8">
    <source>
        <dbReference type="ARBA" id="ARBA00023163"/>
    </source>
</evidence>
<dbReference type="InterPro" id="IPR048540">
    <property type="entry name" value="Rrn7_cyclin_N"/>
</dbReference>
<keyword evidence="8" id="KW-0804">Transcription</keyword>
<evidence type="ECO:0000259" key="12">
    <source>
        <dbReference type="Pfam" id="PF20645"/>
    </source>
</evidence>
<dbReference type="PANTHER" id="PTHR31576:SF2">
    <property type="entry name" value="TATA BOX-BINDING PROTEIN-ASSOCIATED FACTOR RNA POLYMERASE I SUBUNIT B"/>
    <property type="match status" value="1"/>
</dbReference>
<dbReference type="GO" id="GO:0008270">
    <property type="term" value="F:zinc ion binding"/>
    <property type="evidence" value="ECO:0007669"/>
    <property type="project" value="UniProtKB-KW"/>
</dbReference>
<feature type="compositionally biased region" description="Basic residues" evidence="10">
    <location>
        <begin position="238"/>
        <end position="254"/>
    </location>
</feature>
<keyword evidence="14" id="KW-1185">Reference proteome</keyword>
<feature type="compositionally biased region" description="Acidic residues" evidence="10">
    <location>
        <begin position="191"/>
        <end position="208"/>
    </location>
</feature>
<feature type="domain" description="Rrn7/TAF1B N-terminal cyclin" evidence="11">
    <location>
        <begin position="110"/>
        <end position="298"/>
    </location>
</feature>
<dbReference type="PANTHER" id="PTHR31576">
    <property type="entry name" value="TATA BOX-BINDING PROTEIN-ASSOCIATED FACTOR RNA POLYMERASE I SUBUNIT B"/>
    <property type="match status" value="1"/>
</dbReference>
<keyword evidence="4" id="KW-0863">Zinc-finger</keyword>
<organism evidence="13 14">
    <name type="scientific">Lyophyllum shimeji</name>
    <name type="common">Hon-shimeji</name>
    <name type="synonym">Tricholoma shimeji</name>
    <dbReference type="NCBI Taxonomy" id="47721"/>
    <lineage>
        <taxon>Eukaryota</taxon>
        <taxon>Fungi</taxon>
        <taxon>Dikarya</taxon>
        <taxon>Basidiomycota</taxon>
        <taxon>Agaricomycotina</taxon>
        <taxon>Agaricomycetes</taxon>
        <taxon>Agaricomycetidae</taxon>
        <taxon>Agaricales</taxon>
        <taxon>Tricholomatineae</taxon>
        <taxon>Lyophyllaceae</taxon>
        <taxon>Lyophyllum</taxon>
    </lineage>
</organism>
<evidence type="ECO:0000256" key="4">
    <source>
        <dbReference type="ARBA" id="ARBA00022771"/>
    </source>
</evidence>
<feature type="region of interest" description="Disordered" evidence="10">
    <location>
        <begin position="28"/>
        <end position="71"/>
    </location>
</feature>
<evidence type="ECO:0000256" key="3">
    <source>
        <dbReference type="ARBA" id="ARBA00022723"/>
    </source>
</evidence>
<comment type="subcellular location">
    <subcellularLocation>
        <location evidence="1">Nucleus</location>
        <location evidence="1">Nucleolus</location>
    </subcellularLocation>
</comment>
<gene>
    <name evidence="13" type="ORF">LshimejAT787_0107800</name>
</gene>
<dbReference type="GO" id="GO:0070860">
    <property type="term" value="C:RNA polymerase I core factor complex"/>
    <property type="evidence" value="ECO:0007669"/>
    <property type="project" value="InterPro"/>
</dbReference>
<dbReference type="EMBL" id="BRPK01000001">
    <property type="protein sequence ID" value="GLB33896.1"/>
    <property type="molecule type" value="Genomic_DNA"/>
</dbReference>
<feature type="compositionally biased region" description="Acidic residues" evidence="10">
    <location>
        <begin position="218"/>
        <end position="229"/>
    </location>
</feature>
<dbReference type="InterPro" id="IPR033599">
    <property type="entry name" value="TAF1B/Rrn7"/>
</dbReference>
<evidence type="ECO:0000256" key="10">
    <source>
        <dbReference type="SAM" id="MobiDB-lite"/>
    </source>
</evidence>
<dbReference type="Pfam" id="PF20645">
    <property type="entry name" value="Rrn7_cyclin_C"/>
    <property type="match status" value="1"/>
</dbReference>
<reference evidence="13" key="1">
    <citation type="submission" date="2022-07" db="EMBL/GenBank/DDBJ databases">
        <title>The genome of Lyophyllum shimeji provides insight into the initial evolution of ectomycorrhizal fungal genome.</title>
        <authorList>
            <person name="Kobayashi Y."/>
            <person name="Shibata T."/>
            <person name="Hirakawa H."/>
            <person name="Shigenobu S."/>
            <person name="Nishiyama T."/>
            <person name="Yamada A."/>
            <person name="Hasebe M."/>
            <person name="Kawaguchi M."/>
        </authorList>
    </citation>
    <scope>NUCLEOTIDE SEQUENCE</scope>
    <source>
        <strain evidence="13">AT787</strain>
    </source>
</reference>
<evidence type="ECO:0000256" key="7">
    <source>
        <dbReference type="ARBA" id="ARBA00023125"/>
    </source>
</evidence>
<keyword evidence="6" id="KW-0805">Transcription regulation</keyword>
<dbReference type="OrthoDB" id="428577at2759"/>
<feature type="compositionally biased region" description="Basic and acidic residues" evidence="10">
    <location>
        <begin position="177"/>
        <end position="190"/>
    </location>
</feature>
<evidence type="ECO:0000259" key="11">
    <source>
        <dbReference type="Pfam" id="PF20644"/>
    </source>
</evidence>
<dbReference type="AlphaFoldDB" id="A0A9P3UJZ2"/>
<keyword evidence="3" id="KW-0479">Metal-binding</keyword>
<comment type="similarity">
    <text evidence="2">Belongs to the RRN7/TAF1B family.</text>
</comment>
<evidence type="ECO:0000256" key="2">
    <source>
        <dbReference type="ARBA" id="ARBA00006899"/>
    </source>
</evidence>
<keyword evidence="7" id="KW-0238">DNA-binding</keyword>
<evidence type="ECO:0000256" key="9">
    <source>
        <dbReference type="ARBA" id="ARBA00023242"/>
    </source>
</evidence>
<feature type="region of interest" description="Disordered" evidence="10">
    <location>
        <begin position="150"/>
        <end position="255"/>
    </location>
</feature>
<feature type="domain" description="Rrn7/TAF1B C-terminal cyclin" evidence="12">
    <location>
        <begin position="324"/>
        <end position="460"/>
    </location>
</feature>
<dbReference type="GO" id="GO:0042790">
    <property type="term" value="P:nucleolar large rRNA transcription by RNA polymerase I"/>
    <property type="evidence" value="ECO:0007669"/>
    <property type="project" value="TreeGrafter"/>
</dbReference>
<accession>A0A9P3UJZ2</accession>
<keyword evidence="5" id="KW-0862">Zinc</keyword>
<dbReference type="InterPro" id="IPR048538">
    <property type="entry name" value="Rrn7_cyclin_C"/>
</dbReference>
<evidence type="ECO:0000313" key="14">
    <source>
        <dbReference type="Proteomes" id="UP001063166"/>
    </source>
</evidence>
<evidence type="ECO:0000256" key="1">
    <source>
        <dbReference type="ARBA" id="ARBA00004604"/>
    </source>
</evidence>
<evidence type="ECO:0000256" key="5">
    <source>
        <dbReference type="ARBA" id="ARBA00022833"/>
    </source>
</evidence>
<comment type="caution">
    <text evidence="13">The sequence shown here is derived from an EMBL/GenBank/DDBJ whole genome shotgun (WGS) entry which is preliminary data.</text>
</comment>